<evidence type="ECO:0000313" key="2">
    <source>
        <dbReference type="EMBL" id="ASK62388.1"/>
    </source>
</evidence>
<dbReference type="FunFam" id="3.30.70.360:FF:000004">
    <property type="entry name" value="Peptidase M20 domain-containing protein 2"/>
    <property type="match status" value="1"/>
</dbReference>
<dbReference type="KEGG" id="vil:CFK37_09575"/>
<keyword evidence="2" id="KW-0378">Hydrolase</keyword>
<dbReference type="NCBIfam" id="TIGR01891">
    <property type="entry name" value="amidohydrolases"/>
    <property type="match status" value="1"/>
</dbReference>
<dbReference type="CDD" id="cd05673">
    <property type="entry name" value="M20_Acy1L2_AbgB"/>
    <property type="match status" value="1"/>
</dbReference>
<dbReference type="InterPro" id="IPR017439">
    <property type="entry name" value="Amidohydrolase"/>
</dbReference>
<dbReference type="GO" id="GO:0071713">
    <property type="term" value="F:para-aminobenzoyl-glutamate hydrolase activity"/>
    <property type="evidence" value="ECO:0007669"/>
    <property type="project" value="TreeGrafter"/>
</dbReference>
<dbReference type="Pfam" id="PF01546">
    <property type="entry name" value="Peptidase_M20"/>
    <property type="match status" value="1"/>
</dbReference>
<dbReference type="Pfam" id="PF07687">
    <property type="entry name" value="M20_dimer"/>
    <property type="match status" value="1"/>
</dbReference>
<dbReference type="InterPro" id="IPR052030">
    <property type="entry name" value="Peptidase_M20/M20A_hydrolases"/>
</dbReference>
<dbReference type="SUPFAM" id="SSF55031">
    <property type="entry name" value="Bacterial exopeptidase dimerisation domain"/>
    <property type="match status" value="1"/>
</dbReference>
<dbReference type="AlphaFoldDB" id="A0A220U2K4"/>
<dbReference type="Proteomes" id="UP000198312">
    <property type="component" value="Chromosome"/>
</dbReference>
<accession>A0A220U2K4</accession>
<dbReference type="InterPro" id="IPR011650">
    <property type="entry name" value="Peptidase_M20_dimer"/>
</dbReference>
<proteinExistence type="predicted"/>
<dbReference type="InterPro" id="IPR017145">
    <property type="entry name" value="Aminobenzoyl-glu_utiliz_pB"/>
</dbReference>
<protein>
    <submittedName>
        <fullName evidence="2">Amidohydrolase</fullName>
    </submittedName>
</protein>
<feature type="domain" description="Peptidase M20 dimerisation" evidence="1">
    <location>
        <begin position="187"/>
        <end position="275"/>
    </location>
</feature>
<evidence type="ECO:0000313" key="3">
    <source>
        <dbReference type="Proteomes" id="UP000198312"/>
    </source>
</evidence>
<dbReference type="OrthoDB" id="9781032at2"/>
<sequence length="476" mass="52342">MKEFVEQYLQDNEAYFKEVSSFIYKHPETRFEEYTSAGFLAKECEKQGFKVEQNVANIETAFVATYGSGSPVIGFLGEFDALSGLSQEPNETTYQPMENDVGHGCGHNLLGTGAFAGACAVKKYLEENNLPGTVKFFGCPGEEGGSGKTFMVKEGVFDGVDAALTWHPSPANAIMSLSSLANYQVFFRFKGKAAHAANVPHLGRSALDAVELMNVGVNYLREHVIQEARIHYAVTNTGGISPNVVQANAVVLYLIRAPKVNQVDEMYQRIRKIAEGAAMMTETEVTVEFDKACSNYVQNRSLEKILYQNLQEIGAGNPSESEKQFAEQIWSTFTESEQENYLDPVTGFGYIGDGSEFDGKYLADSISPYYESQGILSGSTDVADVSWVVPTAQLTSATSALGTALHTWQMTSQGLSDFANRGMLRAAGSMALTGIKLFESEEDLDHVKEEFTEFRKKHDYNSPIPDGVRPSKLNER</sequence>
<dbReference type="RefSeq" id="WP_089061648.1">
    <property type="nucleotide sequence ID" value="NZ_CP022315.1"/>
</dbReference>
<dbReference type="PIRSF" id="PIRSF037227">
    <property type="entry name" value="Aminobenzoyl-glu_utiliz_pB"/>
    <property type="match status" value="1"/>
</dbReference>
<dbReference type="PANTHER" id="PTHR30575">
    <property type="entry name" value="PEPTIDASE M20"/>
    <property type="match status" value="1"/>
</dbReference>
<dbReference type="InterPro" id="IPR036264">
    <property type="entry name" value="Bact_exopeptidase_dim_dom"/>
</dbReference>
<dbReference type="Gene3D" id="3.30.70.360">
    <property type="match status" value="1"/>
</dbReference>
<dbReference type="EMBL" id="CP022315">
    <property type="protein sequence ID" value="ASK62388.1"/>
    <property type="molecule type" value="Genomic_DNA"/>
</dbReference>
<dbReference type="SUPFAM" id="SSF53187">
    <property type="entry name" value="Zn-dependent exopeptidases"/>
    <property type="match status" value="1"/>
</dbReference>
<keyword evidence="3" id="KW-1185">Reference proteome</keyword>
<dbReference type="GO" id="GO:0046657">
    <property type="term" value="P:folic acid catabolic process"/>
    <property type="evidence" value="ECO:0007669"/>
    <property type="project" value="TreeGrafter"/>
</dbReference>
<dbReference type="InterPro" id="IPR002933">
    <property type="entry name" value="Peptidase_M20"/>
</dbReference>
<name>A0A220U2K4_9BACI</name>
<dbReference type="GO" id="GO:0005737">
    <property type="term" value="C:cytoplasm"/>
    <property type="evidence" value="ECO:0007669"/>
    <property type="project" value="TreeGrafter"/>
</dbReference>
<evidence type="ECO:0000259" key="1">
    <source>
        <dbReference type="Pfam" id="PF07687"/>
    </source>
</evidence>
<dbReference type="PANTHER" id="PTHR30575:SF0">
    <property type="entry name" value="XAA-ARG DIPEPTIDASE"/>
    <property type="match status" value="1"/>
</dbReference>
<dbReference type="GO" id="GO:0016805">
    <property type="term" value="F:dipeptidase activity"/>
    <property type="evidence" value="ECO:0007669"/>
    <property type="project" value="TreeGrafter"/>
</dbReference>
<organism evidence="2 3">
    <name type="scientific">Virgibacillus phasianinus</name>
    <dbReference type="NCBI Taxonomy" id="2017483"/>
    <lineage>
        <taxon>Bacteria</taxon>
        <taxon>Bacillati</taxon>
        <taxon>Bacillota</taxon>
        <taxon>Bacilli</taxon>
        <taxon>Bacillales</taxon>
        <taxon>Bacillaceae</taxon>
        <taxon>Virgibacillus</taxon>
    </lineage>
</organism>
<reference evidence="2 3" key="1">
    <citation type="submission" date="2017-07" db="EMBL/GenBank/DDBJ databases">
        <title>Virgibacillus sp. LM2416.</title>
        <authorList>
            <person name="Tak E.J."/>
            <person name="Bae J.-W."/>
        </authorList>
    </citation>
    <scope>NUCLEOTIDE SEQUENCE [LARGE SCALE GENOMIC DNA]</scope>
    <source>
        <strain evidence="2 3">LM2416</strain>
    </source>
</reference>
<dbReference type="Gene3D" id="3.40.630.10">
    <property type="entry name" value="Zn peptidases"/>
    <property type="match status" value="1"/>
</dbReference>
<gene>
    <name evidence="2" type="ORF">CFK37_09575</name>
</gene>